<feature type="region of interest" description="Disordered" evidence="1">
    <location>
        <begin position="402"/>
        <end position="523"/>
    </location>
</feature>
<dbReference type="EMBL" id="JBHSBM010000077">
    <property type="protein sequence ID" value="MFC4063104.1"/>
    <property type="molecule type" value="Genomic_DNA"/>
</dbReference>
<keyword evidence="3" id="KW-1185">Reference proteome</keyword>
<evidence type="ECO:0000256" key="1">
    <source>
        <dbReference type="SAM" id="MobiDB-lite"/>
    </source>
</evidence>
<evidence type="ECO:0000313" key="3">
    <source>
        <dbReference type="Proteomes" id="UP001595850"/>
    </source>
</evidence>
<feature type="compositionally biased region" description="Basic and acidic residues" evidence="1">
    <location>
        <begin position="124"/>
        <end position="134"/>
    </location>
</feature>
<protein>
    <submittedName>
        <fullName evidence="2">Uncharacterized protein</fullName>
    </submittedName>
</protein>
<feature type="compositionally biased region" description="Gly residues" evidence="1">
    <location>
        <begin position="253"/>
        <end position="263"/>
    </location>
</feature>
<feature type="compositionally biased region" description="Low complexity" evidence="1">
    <location>
        <begin position="321"/>
        <end position="332"/>
    </location>
</feature>
<accession>A0ABV8IFT9</accession>
<name>A0ABV8IFT9_9ACTN</name>
<comment type="caution">
    <text evidence="2">The sequence shown here is derived from an EMBL/GenBank/DDBJ whole genome shotgun (WGS) entry which is preliminary data.</text>
</comment>
<dbReference type="Proteomes" id="UP001595850">
    <property type="component" value="Unassembled WGS sequence"/>
</dbReference>
<feature type="compositionally biased region" description="Low complexity" evidence="1">
    <location>
        <begin position="461"/>
        <end position="484"/>
    </location>
</feature>
<proteinExistence type="predicted"/>
<sequence>MILVIVGLVAVVLLVLVVVALGMRSMNRRESALPAERLREMAEKEASTPTRSIDEFAAREPKMDHFTPDLSPFDEPKPRPRPSGARGKRGVNEFGEPDDYDEDYWEKLQADDGGFGGSLSPKVGADRPVDRPEHQTAGVDADAVTVQAPLPSRSRPKETPPAPVPAAASAASVAAASPDLGDLSDLGDLVEPVRPEPAPSAASLAEQKTVTFAAPTPGAFGEGRAARSGSRGSRRSSRAAAAASAAPAAAPGTAGGLTSGGGSSRPDVLGDPLSTSYPHGGASPAAPGSPLGPLAGEPAMAPMGPTTSGGFPAMPMPPAPAASSVPDPLAAPYGAAPASDNPWAQATTPGSGGWAAVNTADILDDPAPSYGSYQNPVYDAAPATPSSYEVSAGWAVIEDDVLTGPSPAVSTPTGPSRAVSPYDHPAAAPSGSATGGEYGYETGQYVSPANPVAWPEPAPSAGPATGPAPTGAAGAGSGSWPSYGELYGTGAPSAAVEGHGRPGSRGSHHRNQDQDQDYPDYYR</sequence>
<organism evidence="2 3">
    <name type="scientific">Planomonospora corallina</name>
    <dbReference type="NCBI Taxonomy" id="1806052"/>
    <lineage>
        <taxon>Bacteria</taxon>
        <taxon>Bacillati</taxon>
        <taxon>Actinomycetota</taxon>
        <taxon>Actinomycetes</taxon>
        <taxon>Streptosporangiales</taxon>
        <taxon>Streptosporangiaceae</taxon>
        <taxon>Planomonospora</taxon>
    </lineage>
</organism>
<gene>
    <name evidence="2" type="ORF">ACFOWE_32905</name>
</gene>
<dbReference type="RefSeq" id="WP_377294820.1">
    <property type="nucleotide sequence ID" value="NZ_JBHSBM010000077.1"/>
</dbReference>
<reference evidence="3" key="1">
    <citation type="journal article" date="2019" name="Int. J. Syst. Evol. Microbiol.">
        <title>The Global Catalogue of Microorganisms (GCM) 10K type strain sequencing project: providing services to taxonomists for standard genome sequencing and annotation.</title>
        <authorList>
            <consortium name="The Broad Institute Genomics Platform"/>
            <consortium name="The Broad Institute Genome Sequencing Center for Infectious Disease"/>
            <person name="Wu L."/>
            <person name="Ma J."/>
        </authorList>
    </citation>
    <scope>NUCLEOTIDE SEQUENCE [LARGE SCALE GENOMIC DNA]</scope>
    <source>
        <strain evidence="3">TBRC 4489</strain>
    </source>
</reference>
<feature type="compositionally biased region" description="Low complexity" evidence="1">
    <location>
        <begin position="238"/>
        <end position="252"/>
    </location>
</feature>
<feature type="compositionally biased region" description="Low complexity" evidence="1">
    <location>
        <begin position="165"/>
        <end position="189"/>
    </location>
</feature>
<feature type="compositionally biased region" description="Acidic residues" evidence="1">
    <location>
        <begin position="95"/>
        <end position="104"/>
    </location>
</feature>
<evidence type="ECO:0000313" key="2">
    <source>
        <dbReference type="EMBL" id="MFC4063104.1"/>
    </source>
</evidence>
<feature type="compositionally biased region" description="Acidic residues" evidence="1">
    <location>
        <begin position="514"/>
        <end position="523"/>
    </location>
</feature>
<feature type="compositionally biased region" description="Low complexity" evidence="1">
    <location>
        <begin position="280"/>
        <end position="299"/>
    </location>
</feature>
<feature type="compositionally biased region" description="Basic and acidic residues" evidence="1">
    <location>
        <begin position="42"/>
        <end position="67"/>
    </location>
</feature>
<feature type="region of interest" description="Disordered" evidence="1">
    <location>
        <begin position="42"/>
        <end position="357"/>
    </location>
</feature>